<protein>
    <submittedName>
        <fullName evidence="5">Glycosyltransferase family 4 protein</fullName>
    </submittedName>
</protein>
<dbReference type="Gene3D" id="3.40.50.2000">
    <property type="entry name" value="Glycogen Phosphorylase B"/>
    <property type="match status" value="2"/>
</dbReference>
<dbReference type="Pfam" id="PF13439">
    <property type="entry name" value="Glyco_transf_4"/>
    <property type="match status" value="1"/>
</dbReference>
<dbReference type="CDD" id="cd03801">
    <property type="entry name" value="GT4_PimA-like"/>
    <property type="match status" value="1"/>
</dbReference>
<feature type="domain" description="Glycosyl transferase family 1" evidence="3">
    <location>
        <begin position="178"/>
        <end position="345"/>
    </location>
</feature>
<dbReference type="SUPFAM" id="SSF53756">
    <property type="entry name" value="UDP-Glycosyltransferase/glycogen phosphorylase"/>
    <property type="match status" value="1"/>
</dbReference>
<keyword evidence="1" id="KW-0328">Glycosyltransferase</keyword>
<dbReference type="AlphaFoldDB" id="A0A538TK75"/>
<accession>A0A538TK75</accession>
<evidence type="ECO:0000313" key="6">
    <source>
        <dbReference type="Proteomes" id="UP000317691"/>
    </source>
</evidence>
<keyword evidence="2 5" id="KW-0808">Transferase</keyword>
<dbReference type="InterPro" id="IPR001296">
    <property type="entry name" value="Glyco_trans_1"/>
</dbReference>
<evidence type="ECO:0000256" key="2">
    <source>
        <dbReference type="ARBA" id="ARBA00022679"/>
    </source>
</evidence>
<feature type="domain" description="Glycosyltransferase subfamily 4-like N-terminal" evidence="4">
    <location>
        <begin position="19"/>
        <end position="170"/>
    </location>
</feature>
<organism evidence="5 6">
    <name type="scientific">Eiseniibacteriota bacterium</name>
    <dbReference type="NCBI Taxonomy" id="2212470"/>
    <lineage>
        <taxon>Bacteria</taxon>
        <taxon>Candidatus Eiseniibacteriota</taxon>
    </lineage>
</organism>
<dbReference type="EMBL" id="VBOZ01000028">
    <property type="protein sequence ID" value="TMQ64027.1"/>
    <property type="molecule type" value="Genomic_DNA"/>
</dbReference>
<gene>
    <name evidence="5" type="ORF">E6K79_08550</name>
</gene>
<evidence type="ECO:0000256" key="1">
    <source>
        <dbReference type="ARBA" id="ARBA00022676"/>
    </source>
</evidence>
<evidence type="ECO:0000259" key="4">
    <source>
        <dbReference type="Pfam" id="PF13439"/>
    </source>
</evidence>
<sequence>MKPGDSLRVLHVDSEIPWRGGERQVIELMLRQRAMGDDPHLAAPRRSALAERAAGEQFAVHHVPMRGTWDLGSALAIARLHRALRPHVVHWHAARAHALGALAALFAPGPARILSRRVDFPVRRSPGSRLLYALPIDTILAISGGVRDALVGSGVPATRIQVVPSGIDLAPFQAPFDRPAVRRRLGLADGELLILNVAALAPHKSQTDLLRAAASARARRSDLRFWIAGEGPLRAELEAEHRALKLGDSVRFLGFRDDATDLLRAADLFVMSSYLEGLGTSILDAMAGGLAVVATRVGGIPEVVEHQGTGILVPPRDPEALAAAILELAGDPARRAAMGASGRERARAFSADATAERTREAYLRALPG</sequence>
<dbReference type="PANTHER" id="PTHR12526">
    <property type="entry name" value="GLYCOSYLTRANSFERASE"/>
    <property type="match status" value="1"/>
</dbReference>
<proteinExistence type="predicted"/>
<dbReference type="Proteomes" id="UP000317691">
    <property type="component" value="Unassembled WGS sequence"/>
</dbReference>
<dbReference type="PANTHER" id="PTHR12526:SF510">
    <property type="entry name" value="D-INOSITOL 3-PHOSPHATE GLYCOSYLTRANSFERASE"/>
    <property type="match status" value="1"/>
</dbReference>
<dbReference type="InterPro" id="IPR028098">
    <property type="entry name" value="Glyco_trans_4-like_N"/>
</dbReference>
<evidence type="ECO:0000313" key="5">
    <source>
        <dbReference type="EMBL" id="TMQ64027.1"/>
    </source>
</evidence>
<name>A0A538TK75_UNCEI</name>
<reference evidence="5 6" key="1">
    <citation type="journal article" date="2019" name="Nat. Microbiol.">
        <title>Mediterranean grassland soil C-N compound turnover is dependent on rainfall and depth, and is mediated by genomically divergent microorganisms.</title>
        <authorList>
            <person name="Diamond S."/>
            <person name="Andeer P.F."/>
            <person name="Li Z."/>
            <person name="Crits-Christoph A."/>
            <person name="Burstein D."/>
            <person name="Anantharaman K."/>
            <person name="Lane K.R."/>
            <person name="Thomas B.C."/>
            <person name="Pan C."/>
            <person name="Northen T.R."/>
            <person name="Banfield J.F."/>
        </authorList>
    </citation>
    <scope>NUCLEOTIDE SEQUENCE [LARGE SCALE GENOMIC DNA]</scope>
    <source>
        <strain evidence="5">WS_9</strain>
    </source>
</reference>
<evidence type="ECO:0000259" key="3">
    <source>
        <dbReference type="Pfam" id="PF00534"/>
    </source>
</evidence>
<comment type="caution">
    <text evidence="5">The sequence shown here is derived from an EMBL/GenBank/DDBJ whole genome shotgun (WGS) entry which is preliminary data.</text>
</comment>
<dbReference type="GO" id="GO:0016757">
    <property type="term" value="F:glycosyltransferase activity"/>
    <property type="evidence" value="ECO:0007669"/>
    <property type="project" value="UniProtKB-KW"/>
</dbReference>
<dbReference type="Pfam" id="PF00534">
    <property type="entry name" value="Glycos_transf_1"/>
    <property type="match status" value="1"/>
</dbReference>